<accession>A0A5K7XEM0</accession>
<evidence type="ECO:0000256" key="1">
    <source>
        <dbReference type="SAM" id="MobiDB-lite"/>
    </source>
</evidence>
<reference evidence="4" key="1">
    <citation type="submission" date="2019-10" db="EMBL/GenBank/DDBJ databases">
        <title>Lacipirellula parvula gen. nov., sp. nov., representing a lineage of planctomycetes widespread in freshwater anoxic habitats, and description of the family Lacipirellulaceae.</title>
        <authorList>
            <person name="Dedysh S.N."/>
            <person name="Kulichevskaya I.S."/>
            <person name="Beletsky A.V."/>
            <person name="Rakitin A.L."/>
            <person name="Mardanov A.V."/>
            <person name="Ivanova A.A."/>
            <person name="Saltykova V.X."/>
            <person name="Rijpstra W.I.C."/>
            <person name="Sinninghe Damste J.S."/>
            <person name="Ravin N.V."/>
        </authorList>
    </citation>
    <scope>NUCLEOTIDE SEQUENCE [LARGE SCALE GENOMIC DNA]</scope>
    <source>
        <strain evidence="4">PX69</strain>
    </source>
</reference>
<feature type="signal peptide" evidence="2">
    <location>
        <begin position="1"/>
        <end position="20"/>
    </location>
</feature>
<feature type="compositionally biased region" description="Low complexity" evidence="1">
    <location>
        <begin position="29"/>
        <end position="45"/>
    </location>
</feature>
<name>A0A5K7XEM0_9BACT</name>
<gene>
    <name evidence="3" type="ORF">PLANPX_2388</name>
</gene>
<sequence length="54" mass="5474">MKRYLSLVVLAGLVSVGGLTGCSDKASTKTETTVTTPEGETTRTTQPGVAVSAC</sequence>
<proteinExistence type="predicted"/>
<evidence type="ECO:0000313" key="4">
    <source>
        <dbReference type="Proteomes" id="UP000326837"/>
    </source>
</evidence>
<dbReference type="Proteomes" id="UP000326837">
    <property type="component" value="Chromosome"/>
</dbReference>
<feature type="region of interest" description="Disordered" evidence="1">
    <location>
        <begin position="25"/>
        <end position="54"/>
    </location>
</feature>
<protein>
    <submittedName>
        <fullName evidence="3">Uncharacterized protein</fullName>
    </submittedName>
</protein>
<dbReference type="PROSITE" id="PS51257">
    <property type="entry name" value="PROKAR_LIPOPROTEIN"/>
    <property type="match status" value="1"/>
</dbReference>
<organism evidence="3 4">
    <name type="scientific">Lacipirellula parvula</name>
    <dbReference type="NCBI Taxonomy" id="2650471"/>
    <lineage>
        <taxon>Bacteria</taxon>
        <taxon>Pseudomonadati</taxon>
        <taxon>Planctomycetota</taxon>
        <taxon>Planctomycetia</taxon>
        <taxon>Pirellulales</taxon>
        <taxon>Lacipirellulaceae</taxon>
        <taxon>Lacipirellula</taxon>
    </lineage>
</organism>
<feature type="chain" id="PRO_5025072666" evidence="2">
    <location>
        <begin position="21"/>
        <end position="54"/>
    </location>
</feature>
<evidence type="ECO:0000313" key="3">
    <source>
        <dbReference type="EMBL" id="BBO32776.1"/>
    </source>
</evidence>
<dbReference type="EMBL" id="AP021861">
    <property type="protein sequence ID" value="BBO32776.1"/>
    <property type="molecule type" value="Genomic_DNA"/>
</dbReference>
<dbReference type="AlphaFoldDB" id="A0A5K7XEM0"/>
<keyword evidence="2" id="KW-0732">Signal</keyword>
<evidence type="ECO:0000256" key="2">
    <source>
        <dbReference type="SAM" id="SignalP"/>
    </source>
</evidence>
<dbReference type="KEGG" id="lpav:PLANPX_2388"/>
<keyword evidence="4" id="KW-1185">Reference proteome</keyword>